<feature type="non-terminal residue" evidence="2">
    <location>
        <position position="226"/>
    </location>
</feature>
<dbReference type="AlphaFoldDB" id="A0A1B6K4A2"/>
<accession>A0A1B6K4A2</accession>
<sequence length="226" mass="25013">IRTVQEAAEQPREEPVQSSLDSSSEEGRSMAEWTTEENPLVWADKSPRLQAPPDHLFTTSTSSPGPPPPTERKKRKWKPPHLIPSDNKAKRLISGMVKYAHRLNQEPSALLFALGGSGPNINFTQPGHFLYEYYRKQYKTTFQTTNEPRPYPAYNGGPTGSAPSNGNERPDIPEEQNSIQAQIPNTLGKLCSLFFILFILNEGYVSTGDNCSSICTPSVFASGLCT</sequence>
<reference evidence="2" key="1">
    <citation type="submission" date="2015-11" db="EMBL/GenBank/DDBJ databases">
        <title>De novo transcriptome assembly of four potential Pierce s Disease insect vectors from Arizona vineyards.</title>
        <authorList>
            <person name="Tassone E.E."/>
        </authorList>
    </citation>
    <scope>NUCLEOTIDE SEQUENCE</scope>
</reference>
<feature type="region of interest" description="Disordered" evidence="1">
    <location>
        <begin position="144"/>
        <end position="173"/>
    </location>
</feature>
<dbReference type="EMBL" id="GECU01001417">
    <property type="protein sequence ID" value="JAT06290.1"/>
    <property type="molecule type" value="Transcribed_RNA"/>
</dbReference>
<feature type="region of interest" description="Disordered" evidence="1">
    <location>
        <begin position="1"/>
        <end position="86"/>
    </location>
</feature>
<evidence type="ECO:0000313" key="2">
    <source>
        <dbReference type="EMBL" id="JAT06290.1"/>
    </source>
</evidence>
<feature type="non-terminal residue" evidence="2">
    <location>
        <position position="1"/>
    </location>
</feature>
<name>A0A1B6K4A2_9HEMI</name>
<evidence type="ECO:0008006" key="3">
    <source>
        <dbReference type="Google" id="ProtNLM"/>
    </source>
</evidence>
<protein>
    <recommendedName>
        <fullName evidence="3">SURP motif domain-containing protein</fullName>
    </recommendedName>
</protein>
<organism evidence="2">
    <name type="scientific">Homalodisca liturata</name>
    <dbReference type="NCBI Taxonomy" id="320908"/>
    <lineage>
        <taxon>Eukaryota</taxon>
        <taxon>Metazoa</taxon>
        <taxon>Ecdysozoa</taxon>
        <taxon>Arthropoda</taxon>
        <taxon>Hexapoda</taxon>
        <taxon>Insecta</taxon>
        <taxon>Pterygota</taxon>
        <taxon>Neoptera</taxon>
        <taxon>Paraneoptera</taxon>
        <taxon>Hemiptera</taxon>
        <taxon>Auchenorrhyncha</taxon>
        <taxon>Membracoidea</taxon>
        <taxon>Cicadellidae</taxon>
        <taxon>Cicadellinae</taxon>
        <taxon>Proconiini</taxon>
        <taxon>Homalodisca</taxon>
    </lineage>
</organism>
<gene>
    <name evidence="2" type="ORF">g.25880</name>
</gene>
<proteinExistence type="predicted"/>
<evidence type="ECO:0000256" key="1">
    <source>
        <dbReference type="SAM" id="MobiDB-lite"/>
    </source>
</evidence>